<sequence>MATQAKIQEALERNDVELEEEDDEIEKLQAEVKEMAEKILNFRITFPGQLKSILSSILASQRPILLTHFDSGSDSHSGSSNYPNPDVVRTIGSGDGTLLTEEDQETEKIKLLKQKISSNASTMPVVLKRMNDCVARIDNLDSCNGIIIHSAFNRKRTT</sequence>
<feature type="region of interest" description="Disordered" evidence="1">
    <location>
        <begin position="1"/>
        <end position="20"/>
    </location>
</feature>
<protein>
    <submittedName>
        <fullName evidence="2">Uncharacterized protein</fullName>
    </submittedName>
</protein>
<evidence type="ECO:0000256" key="1">
    <source>
        <dbReference type="SAM" id="MobiDB-lite"/>
    </source>
</evidence>
<dbReference type="PANTHER" id="PTHR36045">
    <property type="entry name" value="OS04G0558500 PROTEIN"/>
    <property type="match status" value="1"/>
</dbReference>
<dbReference type="AlphaFoldDB" id="A0ABD3B0L8"/>
<accession>A0ABD3B0L8</accession>
<organism evidence="2 3">
    <name type="scientific">Cinchona calisaya</name>
    <dbReference type="NCBI Taxonomy" id="153742"/>
    <lineage>
        <taxon>Eukaryota</taxon>
        <taxon>Viridiplantae</taxon>
        <taxon>Streptophyta</taxon>
        <taxon>Embryophyta</taxon>
        <taxon>Tracheophyta</taxon>
        <taxon>Spermatophyta</taxon>
        <taxon>Magnoliopsida</taxon>
        <taxon>eudicotyledons</taxon>
        <taxon>Gunneridae</taxon>
        <taxon>Pentapetalae</taxon>
        <taxon>asterids</taxon>
        <taxon>lamiids</taxon>
        <taxon>Gentianales</taxon>
        <taxon>Rubiaceae</taxon>
        <taxon>Cinchonoideae</taxon>
        <taxon>Cinchoneae</taxon>
        <taxon>Cinchona</taxon>
    </lineage>
</organism>
<reference evidence="2 3" key="1">
    <citation type="submission" date="2024-11" db="EMBL/GenBank/DDBJ databases">
        <title>A near-complete genome assembly of Cinchona calisaya.</title>
        <authorList>
            <person name="Lian D.C."/>
            <person name="Zhao X.W."/>
            <person name="Wei L."/>
        </authorList>
    </citation>
    <scope>NUCLEOTIDE SEQUENCE [LARGE SCALE GENOMIC DNA]</scope>
    <source>
        <tissue evidence="2">Nenye</tissue>
    </source>
</reference>
<proteinExistence type="predicted"/>
<name>A0ABD3B0L8_9GENT</name>
<evidence type="ECO:0000313" key="3">
    <source>
        <dbReference type="Proteomes" id="UP001630127"/>
    </source>
</evidence>
<dbReference type="Proteomes" id="UP001630127">
    <property type="component" value="Unassembled WGS sequence"/>
</dbReference>
<comment type="caution">
    <text evidence="2">The sequence shown here is derived from an EMBL/GenBank/DDBJ whole genome shotgun (WGS) entry which is preliminary data.</text>
</comment>
<dbReference type="EMBL" id="JBJUIK010000001">
    <property type="protein sequence ID" value="KAL3536823.1"/>
    <property type="molecule type" value="Genomic_DNA"/>
</dbReference>
<dbReference type="PANTHER" id="PTHR36045:SF2">
    <property type="entry name" value="OS04G0558500 PROTEIN"/>
    <property type="match status" value="1"/>
</dbReference>
<evidence type="ECO:0000313" key="2">
    <source>
        <dbReference type="EMBL" id="KAL3536823.1"/>
    </source>
</evidence>
<keyword evidence="3" id="KW-1185">Reference proteome</keyword>
<gene>
    <name evidence="2" type="ORF">ACH5RR_000189</name>
</gene>